<accession>A0ACC1RPV1</accession>
<keyword evidence="2" id="KW-1185">Reference proteome</keyword>
<protein>
    <submittedName>
        <fullName evidence="1">Uncharacterized protein</fullName>
    </submittedName>
</protein>
<proteinExistence type="predicted"/>
<evidence type="ECO:0000313" key="1">
    <source>
        <dbReference type="EMBL" id="KAJ3523858.1"/>
    </source>
</evidence>
<dbReference type="Proteomes" id="UP001148629">
    <property type="component" value="Unassembled WGS sequence"/>
</dbReference>
<organism evidence="1 2">
    <name type="scientific">Fusarium decemcellulare</name>
    <dbReference type="NCBI Taxonomy" id="57161"/>
    <lineage>
        <taxon>Eukaryota</taxon>
        <taxon>Fungi</taxon>
        <taxon>Dikarya</taxon>
        <taxon>Ascomycota</taxon>
        <taxon>Pezizomycotina</taxon>
        <taxon>Sordariomycetes</taxon>
        <taxon>Hypocreomycetidae</taxon>
        <taxon>Hypocreales</taxon>
        <taxon>Nectriaceae</taxon>
        <taxon>Fusarium</taxon>
        <taxon>Fusarium decemcellulare species complex</taxon>
    </lineage>
</organism>
<gene>
    <name evidence="1" type="ORF">NM208_g12292</name>
</gene>
<sequence length="289" mass="31816">MADDQNRDAIDEQAVQADGNLRQVLELQAPAASDETLTQALSQMTPGSLFGEGHPCSSFRPHEPRSGSSLRTRGGLLRHGQQDVGLLQQQGWFPPASPLDHNGRDTRDIPTLEDTIDKEQPWNDTMTLFADAIAISEQCDKIIWKPDTQLGKDDARAKAPTSTSPVFSPPGTLDPNLPSLTSRGHQPKYQRPERVGAGWGGYDLFHEWQLSGRHPPKEQVKEKEKDWIKTFGDTFTIVPSDEDAAKGAQPRVIKADPALLMPFEVPQSLYEQMESCRGGPDEVAEGATD</sequence>
<comment type="caution">
    <text evidence="1">The sequence shown here is derived from an EMBL/GenBank/DDBJ whole genome shotgun (WGS) entry which is preliminary data.</text>
</comment>
<reference evidence="1" key="1">
    <citation type="submission" date="2022-08" db="EMBL/GenBank/DDBJ databases">
        <title>Genome Sequence of Fusarium decemcellulare.</title>
        <authorList>
            <person name="Buettner E."/>
        </authorList>
    </citation>
    <scope>NUCLEOTIDE SEQUENCE</scope>
    <source>
        <strain evidence="1">Babe19</strain>
    </source>
</reference>
<dbReference type="EMBL" id="JANRMS010002179">
    <property type="protein sequence ID" value="KAJ3523858.1"/>
    <property type="molecule type" value="Genomic_DNA"/>
</dbReference>
<evidence type="ECO:0000313" key="2">
    <source>
        <dbReference type="Proteomes" id="UP001148629"/>
    </source>
</evidence>
<name>A0ACC1RPV1_9HYPO</name>